<dbReference type="Gene3D" id="3.40.50.410">
    <property type="entry name" value="von Willebrand factor, type A domain"/>
    <property type="match status" value="1"/>
</dbReference>
<dbReference type="Pfam" id="PF07584">
    <property type="entry name" value="BatA"/>
    <property type="match status" value="1"/>
</dbReference>
<evidence type="ECO:0000313" key="7">
    <source>
        <dbReference type="EMBL" id="NYE71816.1"/>
    </source>
</evidence>
<organism evidence="7 8">
    <name type="scientific">Microlunatus parietis</name>
    <dbReference type="NCBI Taxonomy" id="682979"/>
    <lineage>
        <taxon>Bacteria</taxon>
        <taxon>Bacillati</taxon>
        <taxon>Actinomycetota</taxon>
        <taxon>Actinomycetes</taxon>
        <taxon>Propionibacteriales</taxon>
        <taxon>Propionibacteriaceae</taxon>
        <taxon>Microlunatus</taxon>
    </lineage>
</organism>
<evidence type="ECO:0000313" key="8">
    <source>
        <dbReference type="Proteomes" id="UP000569914"/>
    </source>
</evidence>
<protein>
    <submittedName>
        <fullName evidence="7">Ca-activated chloride channel family protein</fullName>
    </submittedName>
</protein>
<keyword evidence="1" id="KW-1003">Cell membrane</keyword>
<keyword evidence="3 5" id="KW-1133">Transmembrane helix</keyword>
<dbReference type="Proteomes" id="UP000569914">
    <property type="component" value="Unassembled WGS sequence"/>
</dbReference>
<keyword evidence="2 5" id="KW-0812">Transmembrane</keyword>
<gene>
    <name evidence="7" type="ORF">BKA15_003145</name>
</gene>
<reference evidence="7 8" key="1">
    <citation type="submission" date="2020-07" db="EMBL/GenBank/DDBJ databases">
        <title>Sequencing the genomes of 1000 actinobacteria strains.</title>
        <authorList>
            <person name="Klenk H.-P."/>
        </authorList>
    </citation>
    <scope>NUCLEOTIDE SEQUENCE [LARGE SCALE GENOMIC DNA]</scope>
    <source>
        <strain evidence="7 8">DSM 22083</strain>
    </source>
</reference>
<evidence type="ECO:0000256" key="3">
    <source>
        <dbReference type="ARBA" id="ARBA00022989"/>
    </source>
</evidence>
<dbReference type="InterPro" id="IPR036465">
    <property type="entry name" value="vWFA_dom_sf"/>
</dbReference>
<dbReference type="PANTHER" id="PTHR22550:SF5">
    <property type="entry name" value="LEUCINE ZIPPER PROTEIN 4"/>
    <property type="match status" value="1"/>
</dbReference>
<feature type="transmembrane region" description="Helical" evidence="5">
    <location>
        <begin position="293"/>
        <end position="314"/>
    </location>
</feature>
<dbReference type="InterPro" id="IPR002035">
    <property type="entry name" value="VWF_A"/>
</dbReference>
<sequence>MTFLSPLFLLILIPVAGLAVGYVLMQRRRRRYAVRFAALPMLDKVVPKRPGWRRHLPATLILVALVALGLAAARPELALRVPYDRATVIVAVDISGSMAATDVSPNRLSAAKSAAAAFVADLPETVNVGVVTFAGSSTVVAAPTTDHESAQRQIESLTTAGGGTAIGEAVFSSIDQVARLAAEEGAEGVPARVVLLSDGDNSAGRDPGQAARAAAESGLPVSTIAYGTPDGVLQNGRGVSQPVPVDEEALRELAQQTGGTAYTAASGEELAAVYSDIGSSIGWRVEPREITPYLAAGSLIIVLVAGAFSLRWFARIV</sequence>
<name>A0A7Y9I7M8_9ACTN</name>
<evidence type="ECO:0000256" key="1">
    <source>
        <dbReference type="ARBA" id="ARBA00022475"/>
    </source>
</evidence>
<dbReference type="PANTHER" id="PTHR22550">
    <property type="entry name" value="SPORE GERMINATION PROTEIN"/>
    <property type="match status" value="1"/>
</dbReference>
<dbReference type="SUPFAM" id="SSF53300">
    <property type="entry name" value="vWA-like"/>
    <property type="match status" value="1"/>
</dbReference>
<evidence type="ECO:0000256" key="4">
    <source>
        <dbReference type="ARBA" id="ARBA00023136"/>
    </source>
</evidence>
<feature type="transmembrane region" description="Helical" evidence="5">
    <location>
        <begin position="56"/>
        <end position="73"/>
    </location>
</feature>
<dbReference type="InterPro" id="IPR050768">
    <property type="entry name" value="UPF0353/GerABKA_families"/>
</dbReference>
<dbReference type="InterPro" id="IPR024163">
    <property type="entry name" value="Aerotolerance_reg_N"/>
</dbReference>
<dbReference type="SMART" id="SM00327">
    <property type="entry name" value="VWA"/>
    <property type="match status" value="1"/>
</dbReference>
<dbReference type="Pfam" id="PF13519">
    <property type="entry name" value="VWA_2"/>
    <property type="match status" value="1"/>
</dbReference>
<comment type="caution">
    <text evidence="7">The sequence shown here is derived from an EMBL/GenBank/DDBJ whole genome shotgun (WGS) entry which is preliminary data.</text>
</comment>
<keyword evidence="4 5" id="KW-0472">Membrane</keyword>
<feature type="domain" description="VWFA" evidence="6">
    <location>
        <begin position="87"/>
        <end position="277"/>
    </location>
</feature>
<feature type="transmembrane region" description="Helical" evidence="5">
    <location>
        <begin position="6"/>
        <end position="25"/>
    </location>
</feature>
<accession>A0A7Y9I7M8</accession>
<dbReference type="RefSeq" id="WP_179752225.1">
    <property type="nucleotide sequence ID" value="NZ_JACCBU010000001.1"/>
</dbReference>
<dbReference type="EMBL" id="JACCBU010000001">
    <property type="protein sequence ID" value="NYE71816.1"/>
    <property type="molecule type" value="Genomic_DNA"/>
</dbReference>
<evidence type="ECO:0000256" key="5">
    <source>
        <dbReference type="SAM" id="Phobius"/>
    </source>
</evidence>
<evidence type="ECO:0000256" key="2">
    <source>
        <dbReference type="ARBA" id="ARBA00022692"/>
    </source>
</evidence>
<evidence type="ECO:0000259" key="6">
    <source>
        <dbReference type="PROSITE" id="PS50234"/>
    </source>
</evidence>
<dbReference type="PROSITE" id="PS50234">
    <property type="entry name" value="VWFA"/>
    <property type="match status" value="1"/>
</dbReference>
<dbReference type="AlphaFoldDB" id="A0A7Y9I7M8"/>
<proteinExistence type="predicted"/>
<keyword evidence="8" id="KW-1185">Reference proteome</keyword>